<feature type="region of interest" description="Disordered" evidence="1">
    <location>
        <begin position="235"/>
        <end position="254"/>
    </location>
</feature>
<keyword evidence="3" id="KW-0282">Flagellum</keyword>
<sequence>MQLTGLGAIVSAGSAAADAGKTGSGRGFTAMMSMLMAGQGEIQQDPSGKSPEVDQEALMSLAEFMSADSLLDLEDGHQLLDQLLSGEDTGLLEQIQSYLGLSDERMADILDQLQVLLTDRVELILEGTDPRIETAEAEKEETMQFMETIMNVLAQVTALAENKSPGALSKEFMDAAKIVKLYDLLQKNADFAGEQPLAKGARQLLEKLDAFIMSAASKEKVQYLQKTFTQLSNDLNLGQPKSNEGKYQLPEGGKTISRLDAGASSFTLMPQMTKVEHLTLMQPNQGKMVSTEQLIEQFESILAKSQLTKTGGVQRMFLRLNPENLGSLRIELIQKDSQLTARILTSTGAAKEMLDSQVNGLKQALHSQNIQVERIEISQQLSQQERMPQRDAQQQQQGQNQPDRQKQQAGRDEESAGESFEEILLNTEA</sequence>
<gene>
    <name evidence="3" type="ORF">FZD51_14240</name>
</gene>
<comment type="caution">
    <text evidence="3">The sequence shown here is derived from an EMBL/GenBank/DDBJ whole genome shotgun (WGS) entry which is preliminary data.</text>
</comment>
<feature type="compositionally biased region" description="Basic and acidic residues" evidence="1">
    <location>
        <begin position="403"/>
        <end position="414"/>
    </location>
</feature>
<dbReference type="InterPro" id="IPR021136">
    <property type="entry name" value="Flagellar_hook_control-like_C"/>
</dbReference>
<proteinExistence type="predicted"/>
<keyword evidence="3" id="KW-0966">Cell projection</keyword>
<evidence type="ECO:0000259" key="2">
    <source>
        <dbReference type="Pfam" id="PF02120"/>
    </source>
</evidence>
<keyword evidence="3" id="KW-0969">Cilium</keyword>
<dbReference type="AlphaFoldDB" id="A0A5D4R9C4"/>
<reference evidence="3 4" key="1">
    <citation type="submission" date="2019-08" db="EMBL/GenBank/DDBJ databases">
        <title>Bacillus genomes from the desert of Cuatro Cienegas, Coahuila.</title>
        <authorList>
            <person name="Olmedo-Alvarez G."/>
        </authorList>
    </citation>
    <scope>NUCLEOTIDE SEQUENCE [LARGE SCALE GENOMIC DNA]</scope>
    <source>
        <strain evidence="3 4">CH446_14T</strain>
    </source>
</reference>
<protein>
    <submittedName>
        <fullName evidence="3">Flagellar hook-length control protein FliK</fullName>
    </submittedName>
</protein>
<organism evidence="3 4">
    <name type="scientific">Bacillus infantis</name>
    <dbReference type="NCBI Taxonomy" id="324767"/>
    <lineage>
        <taxon>Bacteria</taxon>
        <taxon>Bacillati</taxon>
        <taxon>Bacillota</taxon>
        <taxon>Bacilli</taxon>
        <taxon>Bacillales</taxon>
        <taxon>Bacillaceae</taxon>
        <taxon>Bacillus</taxon>
    </lineage>
</organism>
<name>A0A5D4R9C4_9BACI</name>
<dbReference type="RefSeq" id="WP_148975404.1">
    <property type="nucleotide sequence ID" value="NZ_JBNIKT010000009.1"/>
</dbReference>
<feature type="region of interest" description="Disordered" evidence="1">
    <location>
        <begin position="380"/>
        <end position="429"/>
    </location>
</feature>
<feature type="compositionally biased region" description="Low complexity" evidence="1">
    <location>
        <begin position="383"/>
        <end position="402"/>
    </location>
</feature>
<dbReference type="InterPro" id="IPR038610">
    <property type="entry name" value="FliK-like_C_sf"/>
</dbReference>
<dbReference type="Pfam" id="PF02120">
    <property type="entry name" value="Flg_hook"/>
    <property type="match status" value="1"/>
</dbReference>
<dbReference type="Gene3D" id="3.30.750.140">
    <property type="match status" value="1"/>
</dbReference>
<evidence type="ECO:0000313" key="4">
    <source>
        <dbReference type="Proteomes" id="UP000322139"/>
    </source>
</evidence>
<evidence type="ECO:0000313" key="3">
    <source>
        <dbReference type="EMBL" id="TYS46634.1"/>
    </source>
</evidence>
<dbReference type="Proteomes" id="UP000322139">
    <property type="component" value="Unassembled WGS sequence"/>
</dbReference>
<dbReference type="CDD" id="cd17470">
    <property type="entry name" value="T3SS_Flik_C"/>
    <property type="match status" value="1"/>
</dbReference>
<evidence type="ECO:0000256" key="1">
    <source>
        <dbReference type="SAM" id="MobiDB-lite"/>
    </source>
</evidence>
<feature type="domain" description="Flagellar hook-length control protein-like C-terminal" evidence="2">
    <location>
        <begin position="307"/>
        <end position="384"/>
    </location>
</feature>
<accession>A0A5D4R9C4</accession>
<dbReference type="EMBL" id="VTER01000007">
    <property type="protein sequence ID" value="TYS46634.1"/>
    <property type="molecule type" value="Genomic_DNA"/>
</dbReference>